<dbReference type="GO" id="GO:0000398">
    <property type="term" value="P:mRNA splicing, via spliceosome"/>
    <property type="evidence" value="ECO:0007669"/>
    <property type="project" value="UniProtKB-ARBA"/>
</dbReference>
<dbReference type="InterPro" id="IPR007502">
    <property type="entry name" value="Helicase-assoc_dom"/>
</dbReference>
<feature type="domain" description="Helicase ATP-binding" evidence="14">
    <location>
        <begin position="707"/>
        <end position="870"/>
    </location>
</feature>
<dbReference type="EMBL" id="JAAAXW010000133">
    <property type="protein sequence ID" value="KAF9542630.1"/>
    <property type="molecule type" value="Genomic_DNA"/>
</dbReference>
<evidence type="ECO:0000256" key="8">
    <source>
        <dbReference type="ARBA" id="ARBA00023187"/>
    </source>
</evidence>
<proteinExistence type="inferred from homology"/>
<evidence type="ECO:0000256" key="9">
    <source>
        <dbReference type="ARBA" id="ARBA00023242"/>
    </source>
</evidence>
<dbReference type="Gene3D" id="1.20.120.1080">
    <property type="match status" value="1"/>
</dbReference>
<evidence type="ECO:0000256" key="1">
    <source>
        <dbReference type="ARBA" id="ARBA00004123"/>
    </source>
</evidence>
<feature type="compositionally biased region" description="Basic and acidic residues" evidence="13">
    <location>
        <begin position="447"/>
        <end position="472"/>
    </location>
</feature>
<keyword evidence="7" id="KW-0067">ATP-binding</keyword>
<dbReference type="GO" id="GO:0016787">
    <property type="term" value="F:hydrolase activity"/>
    <property type="evidence" value="ECO:0007669"/>
    <property type="project" value="UniProtKB-KW"/>
</dbReference>
<evidence type="ECO:0000256" key="10">
    <source>
        <dbReference type="ARBA" id="ARBA00038040"/>
    </source>
</evidence>
<comment type="similarity">
    <text evidence="10">Belongs to the DEAD box helicase family. DEAH subfamily. PRP16 sub-subfamily.</text>
</comment>
<dbReference type="SUPFAM" id="SSF52540">
    <property type="entry name" value="P-loop containing nucleoside triphosphate hydrolases"/>
    <property type="match status" value="1"/>
</dbReference>
<feature type="region of interest" description="Disordered" evidence="13">
    <location>
        <begin position="161"/>
        <end position="472"/>
    </location>
</feature>
<dbReference type="PROSITE" id="PS51194">
    <property type="entry name" value="HELICASE_CTER"/>
    <property type="match status" value="1"/>
</dbReference>
<keyword evidence="17" id="KW-1185">Reference proteome</keyword>
<keyword evidence="8" id="KW-0508">mRNA splicing</keyword>
<dbReference type="InterPro" id="IPR048333">
    <property type="entry name" value="HA2_WH"/>
</dbReference>
<evidence type="ECO:0000256" key="11">
    <source>
        <dbReference type="ARBA" id="ARBA00047984"/>
    </source>
</evidence>
<dbReference type="InterPro" id="IPR002464">
    <property type="entry name" value="DNA/RNA_helicase_DEAH_CS"/>
</dbReference>
<evidence type="ECO:0000313" key="16">
    <source>
        <dbReference type="EMBL" id="KAF9542630.1"/>
    </source>
</evidence>
<feature type="compositionally biased region" description="Basic and acidic residues" evidence="13">
    <location>
        <begin position="184"/>
        <end position="194"/>
    </location>
</feature>
<feature type="compositionally biased region" description="Basic and acidic residues" evidence="13">
    <location>
        <begin position="251"/>
        <end position="398"/>
    </location>
</feature>
<dbReference type="Gene3D" id="3.40.50.300">
    <property type="entry name" value="P-loop containing nucleotide triphosphate hydrolases"/>
    <property type="match status" value="2"/>
</dbReference>
<dbReference type="GO" id="GO:0003723">
    <property type="term" value="F:RNA binding"/>
    <property type="evidence" value="ECO:0007669"/>
    <property type="project" value="TreeGrafter"/>
</dbReference>
<keyword evidence="3" id="KW-0507">mRNA processing</keyword>
<keyword evidence="6 16" id="KW-0347">Helicase</keyword>
<dbReference type="PROSITE" id="PS51192">
    <property type="entry name" value="HELICASE_ATP_BIND_1"/>
    <property type="match status" value="1"/>
</dbReference>
<comment type="caution">
    <text evidence="16">The sequence shown here is derived from an EMBL/GenBank/DDBJ whole genome shotgun (WGS) entry which is preliminary data.</text>
</comment>
<accession>A0A9P6F4C6</accession>
<evidence type="ECO:0000256" key="4">
    <source>
        <dbReference type="ARBA" id="ARBA00022741"/>
    </source>
</evidence>
<feature type="compositionally biased region" description="Acidic residues" evidence="13">
    <location>
        <begin position="195"/>
        <end position="206"/>
    </location>
</feature>
<comment type="catalytic activity">
    <reaction evidence="11">
        <text>ATP + H2O = ADP + phosphate + H(+)</text>
        <dbReference type="Rhea" id="RHEA:13065"/>
        <dbReference type="ChEBI" id="CHEBI:15377"/>
        <dbReference type="ChEBI" id="CHEBI:15378"/>
        <dbReference type="ChEBI" id="CHEBI:30616"/>
        <dbReference type="ChEBI" id="CHEBI:43474"/>
        <dbReference type="ChEBI" id="CHEBI:456216"/>
        <dbReference type="EC" id="3.6.4.13"/>
    </reaction>
</comment>
<feature type="compositionally biased region" description="Polar residues" evidence="13">
    <location>
        <begin position="79"/>
        <end position="98"/>
    </location>
</feature>
<dbReference type="CDD" id="cd18791">
    <property type="entry name" value="SF2_C_RHA"/>
    <property type="match status" value="1"/>
</dbReference>
<feature type="compositionally biased region" description="Basic and acidic residues" evidence="13">
    <location>
        <begin position="208"/>
        <end position="222"/>
    </location>
</feature>
<name>A0A9P6F4C6_9FUNG</name>
<dbReference type="InterPro" id="IPR001650">
    <property type="entry name" value="Helicase_C-like"/>
</dbReference>
<evidence type="ECO:0000256" key="2">
    <source>
        <dbReference type="ARBA" id="ARBA00012552"/>
    </source>
</evidence>
<dbReference type="Pfam" id="PF07717">
    <property type="entry name" value="OB_NTP_bind"/>
    <property type="match status" value="1"/>
</dbReference>
<dbReference type="Pfam" id="PF04408">
    <property type="entry name" value="WHD_HA2"/>
    <property type="match status" value="1"/>
</dbReference>
<evidence type="ECO:0000259" key="14">
    <source>
        <dbReference type="PROSITE" id="PS51192"/>
    </source>
</evidence>
<dbReference type="GO" id="GO:0005681">
    <property type="term" value="C:spliceosomal complex"/>
    <property type="evidence" value="ECO:0007669"/>
    <property type="project" value="UniProtKB-ARBA"/>
</dbReference>
<evidence type="ECO:0000256" key="6">
    <source>
        <dbReference type="ARBA" id="ARBA00022806"/>
    </source>
</evidence>
<feature type="domain" description="Helicase C-terminal" evidence="15">
    <location>
        <begin position="892"/>
        <end position="1067"/>
    </location>
</feature>
<evidence type="ECO:0000256" key="13">
    <source>
        <dbReference type="SAM" id="MobiDB-lite"/>
    </source>
</evidence>
<dbReference type="GO" id="GO:0005524">
    <property type="term" value="F:ATP binding"/>
    <property type="evidence" value="ECO:0007669"/>
    <property type="project" value="UniProtKB-KW"/>
</dbReference>
<dbReference type="FunFam" id="3.40.50.300:FF:000313">
    <property type="entry name" value="Pre-mRNA-splicing factor ATP-dependent RNA helicase PRP16"/>
    <property type="match status" value="1"/>
</dbReference>
<sequence length="1396" mass="158442">MSGLEHEIAIDISRALNLVNPNDLLARQVIQIARNHKQANGFVKACAGFGRFKDEALFDIYTKIHTHDSEHGVDGPAAESSNGRQSSNDKGSSIQESSIAMGSKFARSYEDDDEEPEQIMQGGLVIKPKKVAAAGDDRHVFKAPTLPAGVSRLGLDRLAKEKREEKERVEPSSLSTQQQKKIKLQVEDEWRREEVDQDSETQDQQEDSYTRGENSRSKDDKSSTNLRPAQPQYRSKRMETPSHPGGVSQEALRRAEERRQRDRARGGLHGSRDQDRDRNDDRDRDRDSRYGRGDSRSNRGRDYERDSDRTRNDSGRDRYRSSDSGRDSRDRNDDRRDDRNRRDDRDRRDDRERRPTDRRDERDRRPTDRRDDRPRESFTPRRTDFVEPRSSRPSRGEWDATPSRTGSNTDAILQGGLTPRRDYRPPTQSRGTSDWDMVTPRVSSSAYDDRVDTYPNEDFDKVPDRGEWETEQRQVDREWYNMEESGGAMDDIHNPFADYEEHDTKKEEEIEKKQMKKISARQAQYNKDNEMWETNRMLTSGVFQRKEVDTDFDDESEARVHLLVHDIKPPFLDGRVVFTKQVEAVQSVKDPTSDMAIFSRKGSALVREKREQAERAKAAPKFQVAGTALGNVMGLENPEEQANEEAAAAMAKAKEAGDEDDDMDGKGDSQFASHLKTSEAASAFSKTKTMREQREYLPAFAVREELMRVIRDNQVIIVVGETGSGKTTQLTQFLHEDGYSTFGMIGCTQPRRVAAMSVARRVSEEMGCKLGSTVGYAIRFEDVTSPETVIKYMTDGVLLRESIREGDLDHYSAIIMDEAHERSLNTDVLMGLMKKILARRRDLKLIVTSATMNADKFSSFYGNAATFTIPGRTFPVDIMFSKVPCEDYVDSAVKQVLAIHLGQPAGDILVFMTGQEDIEITCSVVTERLAQIDNAPPLAVLPIYSQMPADLQAKIFEPGENNARKCVVATNIGETSLTIDGILYVVDAGYVKLKVFNPKIGMDSLQITPISQANANQRSGRAGRTGPGTSWRLYTEQAFVYEMFVNPIPEIQRTNLSTVVLQLKSLNVKNLLEFDFMDPPPQDNLLNSMYQLWIQGALDNTGELTPMGQKMAVFPTEPSLAKMLIVAEKMGCTAEIVTVVSMLSVPTVFYRPKERLEESDAAREKFFVPESDHLTLLNVYTQWRSNGYRDDWCLKHFVQPKAMRKAREVRSQLMDMMKSEKMPYVSCNTDWDIIRKCICSAYFHQAGRIKALGEYVNCRTGMPCHLHPTSALYGLGYNPDYIVYHELVMTSKEYMQCVTSVDPHWLAELGPMFYSVKEKSYTHREKRIATKAEEARMALEMDLKQTREKEEQESAAAAAEAVANAGGGSTAEARFRIATPGFKTPMTPMRKRRLGI</sequence>
<dbReference type="PANTHER" id="PTHR18934:SF91">
    <property type="entry name" value="PRE-MRNA-SPLICING FACTOR ATP-DEPENDENT RNA HELICASE PRP16"/>
    <property type="match status" value="1"/>
</dbReference>
<dbReference type="FunFam" id="1.20.120.1080:FF:000018">
    <property type="entry name" value="Pre-mRNA-splicing factor ATP-dependent RNA helicase prp16"/>
    <property type="match status" value="1"/>
</dbReference>
<protein>
    <recommendedName>
        <fullName evidence="12">Pre-mRNA-splicing factor ATP-dependent RNA helicase PRP16</fullName>
        <ecNumber evidence="2">3.6.4.13</ecNumber>
    </recommendedName>
</protein>
<dbReference type="Proteomes" id="UP000723463">
    <property type="component" value="Unassembled WGS sequence"/>
</dbReference>
<evidence type="ECO:0000256" key="5">
    <source>
        <dbReference type="ARBA" id="ARBA00022801"/>
    </source>
</evidence>
<dbReference type="Pfam" id="PF21010">
    <property type="entry name" value="HA2_C"/>
    <property type="match status" value="1"/>
</dbReference>
<organism evidence="16 17">
    <name type="scientific">Mortierella hygrophila</name>
    <dbReference type="NCBI Taxonomy" id="979708"/>
    <lineage>
        <taxon>Eukaryota</taxon>
        <taxon>Fungi</taxon>
        <taxon>Fungi incertae sedis</taxon>
        <taxon>Mucoromycota</taxon>
        <taxon>Mortierellomycotina</taxon>
        <taxon>Mortierellomycetes</taxon>
        <taxon>Mortierellales</taxon>
        <taxon>Mortierellaceae</taxon>
        <taxon>Mortierella</taxon>
    </lineage>
</organism>
<dbReference type="PANTHER" id="PTHR18934">
    <property type="entry name" value="ATP-DEPENDENT RNA HELICASE"/>
    <property type="match status" value="1"/>
</dbReference>
<dbReference type="PROSITE" id="PS00690">
    <property type="entry name" value="DEAH_ATP_HELICASE"/>
    <property type="match status" value="1"/>
</dbReference>
<keyword evidence="4" id="KW-0547">Nucleotide-binding</keyword>
<feature type="compositionally biased region" description="Basic and acidic residues" evidence="13">
    <location>
        <begin position="161"/>
        <end position="170"/>
    </location>
</feature>
<evidence type="ECO:0000256" key="7">
    <source>
        <dbReference type="ARBA" id="ARBA00022840"/>
    </source>
</evidence>
<feature type="region of interest" description="Disordered" evidence="13">
    <location>
        <begin position="67"/>
        <end position="98"/>
    </location>
</feature>
<dbReference type="InterPro" id="IPR011545">
    <property type="entry name" value="DEAD/DEAH_box_helicase_dom"/>
</dbReference>
<dbReference type="SMART" id="SM00490">
    <property type="entry name" value="HELICc"/>
    <property type="match status" value="1"/>
</dbReference>
<dbReference type="Pfam" id="PF00270">
    <property type="entry name" value="DEAD"/>
    <property type="match status" value="1"/>
</dbReference>
<feature type="compositionally biased region" description="Polar residues" evidence="13">
    <location>
        <begin position="402"/>
        <end position="411"/>
    </location>
</feature>
<dbReference type="GO" id="GO:0034458">
    <property type="term" value="F:3'-5' RNA helicase activity"/>
    <property type="evidence" value="ECO:0007669"/>
    <property type="project" value="TreeGrafter"/>
</dbReference>
<dbReference type="InterPro" id="IPR014001">
    <property type="entry name" value="Helicase_ATP-bd"/>
</dbReference>
<dbReference type="SMART" id="SM00487">
    <property type="entry name" value="DEXDc"/>
    <property type="match status" value="1"/>
</dbReference>
<evidence type="ECO:0000259" key="15">
    <source>
        <dbReference type="PROSITE" id="PS51194"/>
    </source>
</evidence>
<comment type="subcellular location">
    <subcellularLocation>
        <location evidence="1">Nucleus</location>
    </subcellularLocation>
</comment>
<evidence type="ECO:0000256" key="3">
    <source>
        <dbReference type="ARBA" id="ARBA00022664"/>
    </source>
</evidence>
<reference evidence="16" key="1">
    <citation type="journal article" date="2020" name="Fungal Divers.">
        <title>Resolving the Mortierellaceae phylogeny through synthesis of multi-gene phylogenetics and phylogenomics.</title>
        <authorList>
            <person name="Vandepol N."/>
            <person name="Liber J."/>
            <person name="Desiro A."/>
            <person name="Na H."/>
            <person name="Kennedy M."/>
            <person name="Barry K."/>
            <person name="Grigoriev I.V."/>
            <person name="Miller A.N."/>
            <person name="O'Donnell K."/>
            <person name="Stajich J.E."/>
            <person name="Bonito G."/>
        </authorList>
    </citation>
    <scope>NUCLEOTIDE SEQUENCE</scope>
    <source>
        <strain evidence="16">NRRL 2591</strain>
    </source>
</reference>
<dbReference type="Pfam" id="PF00271">
    <property type="entry name" value="Helicase_C"/>
    <property type="match status" value="1"/>
</dbReference>
<dbReference type="InterPro" id="IPR011709">
    <property type="entry name" value="DEAD-box_helicase_OB_fold"/>
</dbReference>
<keyword evidence="9" id="KW-0539">Nucleus</keyword>
<evidence type="ECO:0000256" key="12">
    <source>
        <dbReference type="ARBA" id="ARBA00070009"/>
    </source>
</evidence>
<dbReference type="SMART" id="SM00847">
    <property type="entry name" value="HA2"/>
    <property type="match status" value="1"/>
</dbReference>
<dbReference type="EC" id="3.6.4.13" evidence="2"/>
<dbReference type="FunFam" id="3.40.50.300:FF:000007">
    <property type="entry name" value="Pre-mRNA-splicing factor ATP-dependent RNA helicase"/>
    <property type="match status" value="1"/>
</dbReference>
<keyword evidence="5" id="KW-0378">Hydrolase</keyword>
<dbReference type="InterPro" id="IPR027417">
    <property type="entry name" value="P-loop_NTPase"/>
</dbReference>
<evidence type="ECO:0000313" key="17">
    <source>
        <dbReference type="Proteomes" id="UP000723463"/>
    </source>
</evidence>
<gene>
    <name evidence="16" type="primary">PRP16</name>
    <name evidence="16" type="ORF">EC957_001764</name>
</gene>